<evidence type="ECO:0000313" key="4">
    <source>
        <dbReference type="EMBL" id="CAG7719182.1"/>
    </source>
</evidence>
<keyword evidence="5" id="KW-1185">Reference proteome</keyword>
<sequence>MFPFRNVQDISLIYLLIGAHLLKPAHCESEGVDLYQYLQTFLFEAKLVIHRDVIFPDYFHPILRFPICRIIADISPEIPLKTFQMSLKFMNPGWIHLIGLPTFENAGLYVNSNDKLKDMSYVVEPQTTEDFVIILQLSSTLTPYIQYMQSDAAPVLEIPTYSNQGAGAPARGNKDSRPVNSEDSNDTIPIPSGESNFKKQTCFIPSNVLILEVTLANPGRAILSSARFASLEFRPSYYVDLVQLDFSFLNTLPATLAERLRNLRRNTPSEIYAWERERIVEVFTNMSKWDAEEILVNAKYLPADAKVLREISEYSNLTLYWGSDDEWFRHCGSVMYNCLDCQPPNFARIETVGDVSISIFFEADDLHKPFILAALALPFVPCIWLIICLCCVGAGIFHKLRGQLRIDAILQPFVLQAGNETGFMYSFWVLACFALSQMYLCNLRSFQVAPATHEIQSSLPELVEEGFRFLDRTGGLASDFAINSLWEEDNGHHSRSNGSLKLLLGNLAAENESIPRKALLVLSSMCDDYKVVLPIVSKKDYRLVKDQIRLAQVVWAFKWVRPDLLTRAFNIMLSSGIYSFWNSLVEEWLFQRTDDYFIKKRHRMLWLKNFQKYRFYENITTLTANSIHVAAFALAGIAISFAIGTFFCEIFWAKCFRRFKRWNFKVSK</sequence>
<protein>
    <submittedName>
        <fullName evidence="4">Uncharacterized protein</fullName>
    </submittedName>
</protein>
<keyword evidence="2" id="KW-0472">Membrane</keyword>
<reference evidence="4" key="1">
    <citation type="submission" date="2021-06" db="EMBL/GenBank/DDBJ databases">
        <authorList>
            <person name="Hodson N. C."/>
            <person name="Mongue J. A."/>
            <person name="Jaron S. K."/>
        </authorList>
    </citation>
    <scope>NUCLEOTIDE SEQUENCE</scope>
</reference>
<gene>
    <name evidence="4" type="ORF">AFUS01_LOCUS8520</name>
</gene>
<dbReference type="AlphaFoldDB" id="A0A8J2JI04"/>
<comment type="caution">
    <text evidence="4">The sequence shown here is derived from an EMBL/GenBank/DDBJ whole genome shotgun (WGS) entry which is preliminary data.</text>
</comment>
<evidence type="ECO:0000256" key="2">
    <source>
        <dbReference type="SAM" id="Phobius"/>
    </source>
</evidence>
<organism evidence="4 5">
    <name type="scientific">Allacma fusca</name>
    <dbReference type="NCBI Taxonomy" id="39272"/>
    <lineage>
        <taxon>Eukaryota</taxon>
        <taxon>Metazoa</taxon>
        <taxon>Ecdysozoa</taxon>
        <taxon>Arthropoda</taxon>
        <taxon>Hexapoda</taxon>
        <taxon>Collembola</taxon>
        <taxon>Symphypleona</taxon>
        <taxon>Sminthuridae</taxon>
        <taxon>Allacma</taxon>
    </lineage>
</organism>
<evidence type="ECO:0000256" key="1">
    <source>
        <dbReference type="SAM" id="MobiDB-lite"/>
    </source>
</evidence>
<feature type="signal peptide" evidence="3">
    <location>
        <begin position="1"/>
        <end position="27"/>
    </location>
</feature>
<keyword evidence="2" id="KW-0812">Transmembrane</keyword>
<accession>A0A8J2JI04</accession>
<feature type="region of interest" description="Disordered" evidence="1">
    <location>
        <begin position="164"/>
        <end position="193"/>
    </location>
</feature>
<feature type="transmembrane region" description="Helical" evidence="2">
    <location>
        <begin position="629"/>
        <end position="652"/>
    </location>
</feature>
<dbReference type="EMBL" id="CAJVCH010059263">
    <property type="protein sequence ID" value="CAG7719182.1"/>
    <property type="molecule type" value="Genomic_DNA"/>
</dbReference>
<keyword evidence="3" id="KW-0732">Signal</keyword>
<feature type="chain" id="PRO_5035231476" evidence="3">
    <location>
        <begin position="28"/>
        <end position="668"/>
    </location>
</feature>
<evidence type="ECO:0000313" key="5">
    <source>
        <dbReference type="Proteomes" id="UP000708208"/>
    </source>
</evidence>
<name>A0A8J2JI04_9HEXA</name>
<evidence type="ECO:0000256" key="3">
    <source>
        <dbReference type="SAM" id="SignalP"/>
    </source>
</evidence>
<keyword evidence="2" id="KW-1133">Transmembrane helix</keyword>
<dbReference type="Proteomes" id="UP000708208">
    <property type="component" value="Unassembled WGS sequence"/>
</dbReference>
<feature type="transmembrane region" description="Helical" evidence="2">
    <location>
        <begin position="370"/>
        <end position="397"/>
    </location>
</feature>
<proteinExistence type="predicted"/>